<dbReference type="EMBL" id="JX195166">
    <property type="protein sequence ID" value="AFQ22241.1"/>
    <property type="molecule type" value="Genomic_DNA"/>
</dbReference>
<reference evidence="1 2" key="1">
    <citation type="journal article" date="2012" name="J. Virol.">
        <title>Complete Genome Sequence of Pectobacterium carotovorum subsp. carotovorum Bacteriophage My1.</title>
        <authorList>
            <person name="Lee D.H."/>
            <person name="Lee J.H."/>
            <person name="Shin H."/>
            <person name="Ji S."/>
            <person name="Roh E."/>
            <person name="Jung K."/>
            <person name="Ryu S."/>
            <person name="Choi J."/>
            <person name="Heu S."/>
        </authorList>
    </citation>
    <scope>NUCLEOTIDE SEQUENCE [LARGE SCALE GENOMIC DNA]</scope>
</reference>
<proteinExistence type="predicted"/>
<dbReference type="Proteomes" id="UP000006280">
    <property type="component" value="Segment"/>
</dbReference>
<name>J9QPV6_9CAUD</name>
<keyword evidence="2" id="KW-1185">Reference proteome</keyword>
<organism evidence="1 2">
    <name type="scientific">Pectobacterium phage My1</name>
    <dbReference type="NCBI Taxonomy" id="1204539"/>
    <lineage>
        <taxon>Viruses</taxon>
        <taxon>Duplodnaviria</taxon>
        <taxon>Heunggongvirae</taxon>
        <taxon>Uroviricota</taxon>
        <taxon>Caudoviricetes</taxon>
        <taxon>Demerecviridae</taxon>
        <taxon>Mccorquodalevirinae</taxon>
        <taxon>Myunavirus</taxon>
        <taxon>Myunavirus My1</taxon>
    </lineage>
</organism>
<dbReference type="KEGG" id="vg:13826784"/>
<accession>J9QPV6</accession>
<sequence length="226" mass="25434">MAHTVIDIETLGTNKITNHIAMPNLAIVHQPDEGLPSIIYAVFNTEEQIRKGAETTASTMGFWMGEALKGTLPAQEIQRIVSGNVQPMVRWYASNGEISTEASVYNQTVLMNITHWLDVHVDNGTISYGNGDKFDHMILGAHVAVENLPPMFEYWQTASMRSFKDLFAFKYPESSYKDEIARVAVDRTLEAFKILGLGKYHTPTKHDPVFDALVESYELQLIKEKL</sequence>
<protein>
    <submittedName>
        <fullName evidence="1">Putative metallopeptidase</fullName>
    </submittedName>
</protein>
<dbReference type="RefSeq" id="YP_006906334.1">
    <property type="nucleotide sequence ID" value="NC_018837.1"/>
</dbReference>
<gene>
    <name evidence="1" type="ORF">My1_082</name>
</gene>
<evidence type="ECO:0000313" key="1">
    <source>
        <dbReference type="EMBL" id="AFQ22241.1"/>
    </source>
</evidence>
<evidence type="ECO:0000313" key="2">
    <source>
        <dbReference type="Proteomes" id="UP000006280"/>
    </source>
</evidence>
<dbReference type="GeneID" id="13826784"/>
<dbReference type="OrthoDB" id="13707at10239"/>